<evidence type="ECO:0008006" key="3">
    <source>
        <dbReference type="Google" id="ProtNLM"/>
    </source>
</evidence>
<dbReference type="EMBL" id="MUGY01000067">
    <property type="protein sequence ID" value="OXA84800.1"/>
    <property type="molecule type" value="Genomic_DNA"/>
</dbReference>
<feature type="non-terminal residue" evidence="1">
    <location>
        <position position="195"/>
    </location>
</feature>
<proteinExistence type="predicted"/>
<comment type="caution">
    <text evidence="1">The sequence shown here is derived from an EMBL/GenBank/DDBJ whole genome shotgun (WGS) entry which is preliminary data.</text>
</comment>
<evidence type="ECO:0000313" key="1">
    <source>
        <dbReference type="EMBL" id="OXA84800.1"/>
    </source>
</evidence>
<accession>A0ABX4BZQ1</accession>
<sequence>MIVFLIIVFNSCDNKVQKKKTSEALETKIIDSLILLKDTIVFFNSSEGEKLSLFKNQKTKDSIIKSTIYGETGKIDYTFIFNKELFNANRVSSNYEEPIYINSNPKINKITDENLKTSALVKEELTNIFIEDIKFFRSQKLHTRFNKIDLILKKWEGIYYLSPYPINSEELGNYYIDIFKDYLDFGFSGNNDFKI</sequence>
<reference evidence="1 2" key="1">
    <citation type="submission" date="2016-11" db="EMBL/GenBank/DDBJ databases">
        <title>Whole genomes of Flavobacteriaceae.</title>
        <authorList>
            <person name="Stine C."/>
            <person name="Li C."/>
            <person name="Tadesse D."/>
        </authorList>
    </citation>
    <scope>NUCLEOTIDE SEQUENCE [LARGE SCALE GENOMIC DNA]</scope>
    <source>
        <strain evidence="1 2">ATCC 29551</strain>
    </source>
</reference>
<protein>
    <recommendedName>
        <fullName evidence="3">DUF4369 domain-containing protein</fullName>
    </recommendedName>
</protein>
<name>A0ABX4BZQ1_FLAHY</name>
<dbReference type="Proteomes" id="UP000198424">
    <property type="component" value="Unassembled WGS sequence"/>
</dbReference>
<evidence type="ECO:0000313" key="2">
    <source>
        <dbReference type="Proteomes" id="UP000198424"/>
    </source>
</evidence>
<organism evidence="1 2">
    <name type="scientific">Flavobacterium hydatis</name>
    <name type="common">Cytophaga aquatilis</name>
    <dbReference type="NCBI Taxonomy" id="991"/>
    <lineage>
        <taxon>Bacteria</taxon>
        <taxon>Pseudomonadati</taxon>
        <taxon>Bacteroidota</taxon>
        <taxon>Flavobacteriia</taxon>
        <taxon>Flavobacteriales</taxon>
        <taxon>Flavobacteriaceae</taxon>
        <taxon>Flavobacterium</taxon>
    </lineage>
</organism>
<gene>
    <name evidence="1" type="ORF">B0A62_25050</name>
</gene>
<keyword evidence="2" id="KW-1185">Reference proteome</keyword>